<organism evidence="2 3">
    <name type="scientific">Luteimonas salinisoli</name>
    <dbReference type="NCBI Taxonomy" id="2752307"/>
    <lineage>
        <taxon>Bacteria</taxon>
        <taxon>Pseudomonadati</taxon>
        <taxon>Pseudomonadota</taxon>
        <taxon>Gammaproteobacteria</taxon>
        <taxon>Lysobacterales</taxon>
        <taxon>Lysobacteraceae</taxon>
        <taxon>Luteimonas</taxon>
    </lineage>
</organism>
<dbReference type="PROSITE" id="PS51257">
    <property type="entry name" value="PROKAR_LIPOPROTEIN"/>
    <property type="match status" value="1"/>
</dbReference>
<reference evidence="2 3" key="1">
    <citation type="submission" date="2020-07" db="EMBL/GenBank/DDBJ databases">
        <title>Luteimonas sp. SJ-92.</title>
        <authorList>
            <person name="Huang X.-X."/>
            <person name="Xu L."/>
            <person name="Sun J.-Q."/>
        </authorList>
    </citation>
    <scope>NUCLEOTIDE SEQUENCE [LARGE SCALE GENOMIC DNA]</scope>
    <source>
        <strain evidence="2 3">SJ-92</strain>
    </source>
</reference>
<accession>A0A853JD63</accession>
<protein>
    <submittedName>
        <fullName evidence="2">Uncharacterized protein</fullName>
    </submittedName>
</protein>
<dbReference type="Proteomes" id="UP000578091">
    <property type="component" value="Unassembled WGS sequence"/>
</dbReference>
<gene>
    <name evidence="2" type="ORF">H0E84_08935</name>
</gene>
<dbReference type="AlphaFoldDB" id="A0A853JD63"/>
<proteinExistence type="predicted"/>
<comment type="caution">
    <text evidence="2">The sequence shown here is derived from an EMBL/GenBank/DDBJ whole genome shotgun (WGS) entry which is preliminary data.</text>
</comment>
<dbReference type="RefSeq" id="WP_180678300.1">
    <property type="nucleotide sequence ID" value="NZ_JACCKA010000055.1"/>
</dbReference>
<sequence length="337" mass="36803">MTHTDRSLYPPILLILLTVLSACGGKKTESERLAELRDGIVYTRYRQASEATLPGAVVAYQKGAEWSGRTSPRDITQADLCSMRVLLAYGALISDKNTLAIAETDIVDAGLCSEFDRTAATSLRAVAFQRLEWPGLAKQESARIRAAPQQPKDDLAPVERLIVLHMALGYAAVRDGNWNRAQLHFDALGALLQHPWLGDLPRAGFAFHEGRTQDGLITLKRMSRDPNVPEPVREVLSTRIARIEAKVGDVDSAAFMPRLIAAATWEVVKSEGPAALAIAARLVEDQAWQPLGQSLRNGSDQARTFAGRWWAKARNAISRSEAPEAPEASEASEASEE</sequence>
<feature type="region of interest" description="Disordered" evidence="1">
    <location>
        <begin position="317"/>
        <end position="337"/>
    </location>
</feature>
<evidence type="ECO:0000313" key="2">
    <source>
        <dbReference type="EMBL" id="NZA26510.1"/>
    </source>
</evidence>
<name>A0A853JD63_9GAMM</name>
<keyword evidence="3" id="KW-1185">Reference proteome</keyword>
<evidence type="ECO:0000256" key="1">
    <source>
        <dbReference type="SAM" id="MobiDB-lite"/>
    </source>
</evidence>
<feature type="compositionally biased region" description="Low complexity" evidence="1">
    <location>
        <begin position="323"/>
        <end position="337"/>
    </location>
</feature>
<evidence type="ECO:0000313" key="3">
    <source>
        <dbReference type="Proteomes" id="UP000578091"/>
    </source>
</evidence>
<dbReference type="EMBL" id="JACCKA010000055">
    <property type="protein sequence ID" value="NZA26510.1"/>
    <property type="molecule type" value="Genomic_DNA"/>
</dbReference>